<evidence type="ECO:0000313" key="2">
    <source>
        <dbReference type="Proteomes" id="UP000079169"/>
    </source>
</evidence>
<reference evidence="3" key="1">
    <citation type="submission" date="2025-08" db="UniProtKB">
        <authorList>
            <consortium name="RefSeq"/>
        </authorList>
    </citation>
    <scope>IDENTIFICATION</scope>
</reference>
<accession>A0A3Q0JH63</accession>
<dbReference type="RefSeq" id="XP_026686433.1">
    <property type="nucleotide sequence ID" value="XM_026830632.1"/>
</dbReference>
<dbReference type="GeneID" id="113471463"/>
<dbReference type="AlphaFoldDB" id="A0A3Q0JH63"/>
<proteinExistence type="predicted"/>
<keyword evidence="2" id="KW-1185">Reference proteome</keyword>
<dbReference type="KEGG" id="dci:113471463"/>
<name>A0A3Q0JH63_DIACI</name>
<feature type="compositionally biased region" description="Pro residues" evidence="1">
    <location>
        <begin position="7"/>
        <end position="49"/>
    </location>
</feature>
<sequence length="94" mass="9730">MTVPAPTTTPAPAPTPVVTSSPPPSEPPSPPVPTSPPSPSPAAPLPPPATSQTDVRVPPRICRSRKPCRGITYARHTMRKNNASPGHHAPSQIP</sequence>
<feature type="region of interest" description="Disordered" evidence="1">
    <location>
        <begin position="1"/>
        <end position="94"/>
    </location>
</feature>
<gene>
    <name evidence="3" type="primary">LOC113471463</name>
</gene>
<dbReference type="PaxDb" id="121845-A0A3Q0JH63"/>
<dbReference type="Proteomes" id="UP000079169">
    <property type="component" value="Unplaced"/>
</dbReference>
<organism evidence="2 3">
    <name type="scientific">Diaphorina citri</name>
    <name type="common">Asian citrus psyllid</name>
    <dbReference type="NCBI Taxonomy" id="121845"/>
    <lineage>
        <taxon>Eukaryota</taxon>
        <taxon>Metazoa</taxon>
        <taxon>Ecdysozoa</taxon>
        <taxon>Arthropoda</taxon>
        <taxon>Hexapoda</taxon>
        <taxon>Insecta</taxon>
        <taxon>Pterygota</taxon>
        <taxon>Neoptera</taxon>
        <taxon>Paraneoptera</taxon>
        <taxon>Hemiptera</taxon>
        <taxon>Sternorrhyncha</taxon>
        <taxon>Psylloidea</taxon>
        <taxon>Psyllidae</taxon>
        <taxon>Diaphorininae</taxon>
        <taxon>Diaphorina</taxon>
    </lineage>
</organism>
<evidence type="ECO:0000313" key="3">
    <source>
        <dbReference type="RefSeq" id="XP_026686433.1"/>
    </source>
</evidence>
<protein>
    <submittedName>
        <fullName evidence="3">4-O-methyl-glucuronoyl methylesterase 1-like</fullName>
    </submittedName>
</protein>
<evidence type="ECO:0000256" key="1">
    <source>
        <dbReference type="SAM" id="MobiDB-lite"/>
    </source>
</evidence>